<dbReference type="AlphaFoldDB" id="A0A9N9GMH0"/>
<dbReference type="Proteomes" id="UP000789570">
    <property type="component" value="Unassembled WGS sequence"/>
</dbReference>
<evidence type="ECO:0000313" key="2">
    <source>
        <dbReference type="Proteomes" id="UP000789570"/>
    </source>
</evidence>
<evidence type="ECO:0000313" key="1">
    <source>
        <dbReference type="EMBL" id="CAG8616402.1"/>
    </source>
</evidence>
<keyword evidence="2" id="KW-1185">Reference proteome</keyword>
<accession>A0A9N9GMH0</accession>
<protein>
    <submittedName>
        <fullName evidence="1">184_t:CDS:1</fullName>
    </submittedName>
</protein>
<comment type="caution">
    <text evidence="1">The sequence shown here is derived from an EMBL/GenBank/DDBJ whole genome shotgun (WGS) entry which is preliminary data.</text>
</comment>
<reference evidence="1" key="1">
    <citation type="submission" date="2021-06" db="EMBL/GenBank/DDBJ databases">
        <authorList>
            <person name="Kallberg Y."/>
            <person name="Tangrot J."/>
            <person name="Rosling A."/>
        </authorList>
    </citation>
    <scope>NUCLEOTIDE SEQUENCE</scope>
    <source>
        <strain evidence="1">UK204</strain>
    </source>
</reference>
<proteinExistence type="predicted"/>
<sequence length="66" mass="7543">MELSSNFSQVSYNLFSRSISSISNINYTSIVAIDCFQEINGLSFKDKVLYQVAPFDLSIWLISYSF</sequence>
<organism evidence="1 2">
    <name type="scientific">Funneliformis caledonium</name>
    <dbReference type="NCBI Taxonomy" id="1117310"/>
    <lineage>
        <taxon>Eukaryota</taxon>
        <taxon>Fungi</taxon>
        <taxon>Fungi incertae sedis</taxon>
        <taxon>Mucoromycota</taxon>
        <taxon>Glomeromycotina</taxon>
        <taxon>Glomeromycetes</taxon>
        <taxon>Glomerales</taxon>
        <taxon>Glomeraceae</taxon>
        <taxon>Funneliformis</taxon>
    </lineage>
</organism>
<name>A0A9N9GMH0_9GLOM</name>
<dbReference type="EMBL" id="CAJVPQ010003046">
    <property type="protein sequence ID" value="CAG8616402.1"/>
    <property type="molecule type" value="Genomic_DNA"/>
</dbReference>
<gene>
    <name evidence="1" type="ORF">FCALED_LOCUS9329</name>
</gene>